<feature type="non-terminal residue" evidence="2">
    <location>
        <position position="1"/>
    </location>
</feature>
<keyword evidence="2" id="KW-0378">Hydrolase</keyword>
<dbReference type="InterPro" id="IPR041588">
    <property type="entry name" value="Integrase_H2C2"/>
</dbReference>
<dbReference type="InterPro" id="IPR001584">
    <property type="entry name" value="Integrase_cat-core"/>
</dbReference>
<dbReference type="Pfam" id="PF17921">
    <property type="entry name" value="Integrase_H2C2"/>
    <property type="match status" value="1"/>
</dbReference>
<protein>
    <submittedName>
        <fullName evidence="2">ATP-dependent DNA helicase RecG</fullName>
    </submittedName>
</protein>
<name>A0A699WLB7_TANCI</name>
<gene>
    <name evidence="2" type="ORF">Tci_919608</name>
</gene>
<dbReference type="InterPro" id="IPR036397">
    <property type="entry name" value="RNaseH_sf"/>
</dbReference>
<dbReference type="InterPro" id="IPR012337">
    <property type="entry name" value="RNaseH-like_sf"/>
</dbReference>
<dbReference type="GO" id="GO:0004386">
    <property type="term" value="F:helicase activity"/>
    <property type="evidence" value="ECO:0007669"/>
    <property type="project" value="UniProtKB-KW"/>
</dbReference>
<feature type="non-terminal residue" evidence="2">
    <location>
        <position position="132"/>
    </location>
</feature>
<keyword evidence="2" id="KW-0067">ATP-binding</keyword>
<dbReference type="SUPFAM" id="SSF53098">
    <property type="entry name" value="Ribonuclease H-like"/>
    <property type="match status" value="1"/>
</dbReference>
<sequence length="132" mass="14807">HVGGLSAHLGRDKTIARVKSQFYWPQLKRNVGAFVKRCVACQEEKGKAQNTGLYMPLPVPGSPWVDVSMDFVLGLPRTQRGVDSVFVVVDRFSKMAHFIPCKKTSDVTHIARLFFQEVVRLHGVPKSITSDR</sequence>
<evidence type="ECO:0000313" key="2">
    <source>
        <dbReference type="EMBL" id="GFD47639.1"/>
    </source>
</evidence>
<feature type="domain" description="Integrase catalytic" evidence="1">
    <location>
        <begin position="59"/>
        <end position="132"/>
    </location>
</feature>
<dbReference type="Gene3D" id="1.10.340.70">
    <property type="match status" value="1"/>
</dbReference>
<dbReference type="PROSITE" id="PS50994">
    <property type="entry name" value="INTEGRASE"/>
    <property type="match status" value="1"/>
</dbReference>
<accession>A0A699WLB7</accession>
<dbReference type="PANTHER" id="PTHR35046:SF18">
    <property type="entry name" value="RNA-DIRECTED DNA POLYMERASE"/>
    <property type="match status" value="1"/>
</dbReference>
<evidence type="ECO:0000259" key="1">
    <source>
        <dbReference type="PROSITE" id="PS50994"/>
    </source>
</evidence>
<organism evidence="2">
    <name type="scientific">Tanacetum cinerariifolium</name>
    <name type="common">Dalmatian daisy</name>
    <name type="synonym">Chrysanthemum cinerariifolium</name>
    <dbReference type="NCBI Taxonomy" id="118510"/>
    <lineage>
        <taxon>Eukaryota</taxon>
        <taxon>Viridiplantae</taxon>
        <taxon>Streptophyta</taxon>
        <taxon>Embryophyta</taxon>
        <taxon>Tracheophyta</taxon>
        <taxon>Spermatophyta</taxon>
        <taxon>Magnoliopsida</taxon>
        <taxon>eudicotyledons</taxon>
        <taxon>Gunneridae</taxon>
        <taxon>Pentapetalae</taxon>
        <taxon>asterids</taxon>
        <taxon>campanulids</taxon>
        <taxon>Asterales</taxon>
        <taxon>Asteraceae</taxon>
        <taxon>Asteroideae</taxon>
        <taxon>Anthemideae</taxon>
        <taxon>Anthemidinae</taxon>
        <taxon>Tanacetum</taxon>
    </lineage>
</organism>
<dbReference type="AlphaFoldDB" id="A0A699WLB7"/>
<dbReference type="Gene3D" id="3.30.420.10">
    <property type="entry name" value="Ribonuclease H-like superfamily/Ribonuclease H"/>
    <property type="match status" value="1"/>
</dbReference>
<proteinExistence type="predicted"/>
<reference evidence="2" key="1">
    <citation type="journal article" date="2019" name="Sci. Rep.">
        <title>Draft genome of Tanacetum cinerariifolium, the natural source of mosquito coil.</title>
        <authorList>
            <person name="Yamashiro T."/>
            <person name="Shiraishi A."/>
            <person name="Satake H."/>
            <person name="Nakayama K."/>
        </authorList>
    </citation>
    <scope>NUCLEOTIDE SEQUENCE</scope>
</reference>
<dbReference type="PANTHER" id="PTHR35046">
    <property type="entry name" value="ZINC KNUCKLE (CCHC-TYPE) FAMILY PROTEIN"/>
    <property type="match status" value="1"/>
</dbReference>
<keyword evidence="2" id="KW-0347">Helicase</keyword>
<dbReference type="GO" id="GO:0003676">
    <property type="term" value="F:nucleic acid binding"/>
    <property type="evidence" value="ECO:0007669"/>
    <property type="project" value="InterPro"/>
</dbReference>
<dbReference type="EMBL" id="BKCJ011703840">
    <property type="protein sequence ID" value="GFD47639.1"/>
    <property type="molecule type" value="Genomic_DNA"/>
</dbReference>
<comment type="caution">
    <text evidence="2">The sequence shown here is derived from an EMBL/GenBank/DDBJ whole genome shotgun (WGS) entry which is preliminary data.</text>
</comment>
<dbReference type="GO" id="GO:0015074">
    <property type="term" value="P:DNA integration"/>
    <property type="evidence" value="ECO:0007669"/>
    <property type="project" value="InterPro"/>
</dbReference>
<keyword evidence="2" id="KW-0547">Nucleotide-binding</keyword>